<dbReference type="Gene3D" id="3.40.50.1360">
    <property type="match status" value="1"/>
</dbReference>
<keyword evidence="1" id="KW-0119">Carbohydrate metabolism</keyword>
<organism evidence="3 4">
    <name type="scientific">Fictibacillus terranigra</name>
    <dbReference type="NCBI Taxonomy" id="3058424"/>
    <lineage>
        <taxon>Bacteria</taxon>
        <taxon>Bacillati</taxon>
        <taxon>Bacillota</taxon>
        <taxon>Bacilli</taxon>
        <taxon>Bacillales</taxon>
        <taxon>Fictibacillaceae</taxon>
        <taxon>Fictibacillus</taxon>
    </lineage>
</organism>
<dbReference type="SUPFAM" id="SSF100950">
    <property type="entry name" value="NagB/RpiA/CoA transferase-like"/>
    <property type="match status" value="1"/>
</dbReference>
<evidence type="ECO:0000259" key="2">
    <source>
        <dbReference type="Pfam" id="PF01182"/>
    </source>
</evidence>
<dbReference type="RefSeq" id="WP_290400551.1">
    <property type="nucleotide sequence ID" value="NZ_JAUHLN010000003.1"/>
</dbReference>
<dbReference type="Proteomes" id="UP001168694">
    <property type="component" value="Unassembled WGS sequence"/>
</dbReference>
<dbReference type="PANTHER" id="PTHR11280">
    <property type="entry name" value="GLUCOSAMINE-6-PHOSPHATE ISOMERASE"/>
    <property type="match status" value="1"/>
</dbReference>
<keyword evidence="4" id="KW-1185">Reference proteome</keyword>
<dbReference type="InterPro" id="IPR006148">
    <property type="entry name" value="Glc/Gal-6P_isomerase"/>
</dbReference>
<reference evidence="3" key="1">
    <citation type="submission" date="2023-06" db="EMBL/GenBank/DDBJ databases">
        <title>Draft Genome Sequences of Representative Paenibacillus Polymyxa, Bacillus cereus, Fictibacillus sp., and Brevibacillus agri Strains Isolated from Amazonian Dark Earth.</title>
        <authorList>
            <person name="Pellegrinetti T.A."/>
            <person name="Cunha I.C.M."/>
            <person name="Chaves M.G."/>
            <person name="Freitas A.S."/>
            <person name="Silva A.V.R."/>
            <person name="Tsai S.M."/>
            <person name="Mendes L.W."/>
        </authorList>
    </citation>
    <scope>NUCLEOTIDE SEQUENCE</scope>
    <source>
        <strain evidence="3">CENA-BCM004</strain>
    </source>
</reference>
<dbReference type="Pfam" id="PF01182">
    <property type="entry name" value="Glucosamine_iso"/>
    <property type="match status" value="1"/>
</dbReference>
<protein>
    <submittedName>
        <fullName evidence="3">Glucosamine-6-phosphate deaminase</fullName>
    </submittedName>
</protein>
<evidence type="ECO:0000256" key="1">
    <source>
        <dbReference type="ARBA" id="ARBA00023277"/>
    </source>
</evidence>
<dbReference type="InterPro" id="IPR037171">
    <property type="entry name" value="NagB/RpiA_transferase-like"/>
</dbReference>
<sequence length="256" mass="28342">MTVYPFMCKADRLNVKVFETRKEMGQQAAGDVSSKIKELLSVQEDLRMVFASAPSQNELLEGLAADNRIDWSRITVFHMDEYMNLPPGNSKSFASFLKNKLFDRVHPKEVHLIQTANGAENECARYTKLIKEKQVDIVCLGIGENGHIAFNDPPVADFDDQKTMKAVKLDGASRRQQVNDGCFASLDEVPKEALTLTIPALVSAKFLYCVAPGKTKAKAVQLVLHGEITVDCPASVLRKHENCTLYLDQDSFGGGC</sequence>
<proteinExistence type="predicted"/>
<name>A0ABT8E978_9BACL</name>
<dbReference type="CDD" id="cd01399">
    <property type="entry name" value="GlcN6P_deaminase"/>
    <property type="match status" value="1"/>
</dbReference>
<dbReference type="PANTHER" id="PTHR11280:SF6">
    <property type="entry name" value="GLUCOSAMINE-6-PHOSPHATE ISOMERASE NAGB"/>
    <property type="match status" value="1"/>
</dbReference>
<dbReference type="InterPro" id="IPR004547">
    <property type="entry name" value="Glucosamine6P_isomerase"/>
</dbReference>
<feature type="domain" description="Glucosamine/galactosamine-6-phosphate isomerase" evidence="2">
    <location>
        <begin position="20"/>
        <end position="242"/>
    </location>
</feature>
<dbReference type="EMBL" id="JAUHLN010000003">
    <property type="protein sequence ID" value="MDN4074419.1"/>
    <property type="molecule type" value="Genomic_DNA"/>
</dbReference>
<evidence type="ECO:0000313" key="4">
    <source>
        <dbReference type="Proteomes" id="UP001168694"/>
    </source>
</evidence>
<evidence type="ECO:0000313" key="3">
    <source>
        <dbReference type="EMBL" id="MDN4074419.1"/>
    </source>
</evidence>
<accession>A0ABT8E978</accession>
<gene>
    <name evidence="3" type="ORF">QYF49_15650</name>
</gene>
<comment type="caution">
    <text evidence="3">The sequence shown here is derived from an EMBL/GenBank/DDBJ whole genome shotgun (WGS) entry which is preliminary data.</text>
</comment>